<keyword evidence="1" id="KW-0812">Transmembrane</keyword>
<evidence type="ECO:0000313" key="2">
    <source>
        <dbReference type="EMBL" id="KAK0483601.1"/>
    </source>
</evidence>
<evidence type="ECO:0000256" key="1">
    <source>
        <dbReference type="SAM" id="Phobius"/>
    </source>
</evidence>
<reference evidence="2" key="1">
    <citation type="submission" date="2023-06" db="EMBL/GenBank/DDBJ databases">
        <authorList>
            <consortium name="Lawrence Berkeley National Laboratory"/>
            <person name="Ahrendt S."/>
            <person name="Sahu N."/>
            <person name="Indic B."/>
            <person name="Wong-Bajracharya J."/>
            <person name="Merenyi Z."/>
            <person name="Ke H.-M."/>
            <person name="Monk M."/>
            <person name="Kocsube S."/>
            <person name="Drula E."/>
            <person name="Lipzen A."/>
            <person name="Balint B."/>
            <person name="Henrissat B."/>
            <person name="Andreopoulos B."/>
            <person name="Martin F.M."/>
            <person name="Harder C.B."/>
            <person name="Rigling D."/>
            <person name="Ford K.L."/>
            <person name="Foster G.D."/>
            <person name="Pangilinan J."/>
            <person name="Papanicolaou A."/>
            <person name="Barry K."/>
            <person name="LaButti K."/>
            <person name="Viragh M."/>
            <person name="Koriabine M."/>
            <person name="Yan M."/>
            <person name="Riley R."/>
            <person name="Champramary S."/>
            <person name="Plett K.L."/>
            <person name="Tsai I.J."/>
            <person name="Slot J."/>
            <person name="Sipos G."/>
            <person name="Plett J."/>
            <person name="Nagy L.G."/>
            <person name="Grigoriev I.V."/>
        </authorList>
    </citation>
    <scope>NUCLEOTIDE SEQUENCE</scope>
    <source>
        <strain evidence="2">ICMP 16352</strain>
    </source>
</reference>
<evidence type="ECO:0008006" key="4">
    <source>
        <dbReference type="Google" id="ProtNLM"/>
    </source>
</evidence>
<proteinExistence type="predicted"/>
<comment type="caution">
    <text evidence="2">The sequence shown here is derived from an EMBL/GenBank/DDBJ whole genome shotgun (WGS) entry which is preliminary data.</text>
</comment>
<gene>
    <name evidence="2" type="ORF">IW261DRAFT_967142</name>
</gene>
<dbReference type="InterPro" id="IPR036047">
    <property type="entry name" value="F-box-like_dom_sf"/>
</dbReference>
<dbReference type="Proteomes" id="UP001175227">
    <property type="component" value="Unassembled WGS sequence"/>
</dbReference>
<protein>
    <recommendedName>
        <fullName evidence="4">F-box domain-containing protein</fullName>
    </recommendedName>
</protein>
<feature type="transmembrane region" description="Helical" evidence="1">
    <location>
        <begin position="636"/>
        <end position="657"/>
    </location>
</feature>
<name>A0AA39PG51_9AGAR</name>
<keyword evidence="1" id="KW-0472">Membrane</keyword>
<dbReference type="AlphaFoldDB" id="A0AA39PG51"/>
<dbReference type="SUPFAM" id="SSF81383">
    <property type="entry name" value="F-box domain"/>
    <property type="match status" value="1"/>
</dbReference>
<dbReference type="EMBL" id="JAUEPR010000006">
    <property type="protein sequence ID" value="KAK0483601.1"/>
    <property type="molecule type" value="Genomic_DNA"/>
</dbReference>
<accession>A0AA39PG51</accession>
<keyword evidence="3" id="KW-1185">Reference proteome</keyword>
<sequence>MPVPQTESLFIHYLLSWAFTRRSPCLFYRLPMDVLLYCIIPYLSIKDIMALRRTSKPLLLFSQDPSIWRRFLSRLDIATPPLPRFTPYTVQPPDLKVEQMVATAISVNRNWEKPDPEPVSYFRVRSGCKILDLTVLPGGQYVVSSSFDYRAGYRVMVSNVELPSNDGMFALAGISTLARPEYLKARFMVYNDKPGIMLWFVVKTKVGKSLDGTDTLDPSTRRVGYTCHFAFISLESLQSLVMIELPRPMPLEELDRYGLTNPDALAPSDKITTSAPFLLLRPYTFRDPVHDPVLFMSSGSLYLSLTILPDEVVVINLDTQEARSFICNNDTPYPEFDHQIRAVRVLPKQGDVLVIRTVINGLNDIHVMEIYSLPPATGRYRGSAKHRVVVEHKQVDSFQLSDIYNQEYPTSHPPPPISVYFETASPHGVIHYTISPSLHSAVGISHQWWCYDLSNVVAQTTFNAEHVVRVIPGVNRAIICTLYPDENHRATNYVTAIRRYFNPEKRFDDSLCFSGKDLIPSKQSCRWRPKHVYRTFDISPHIMECVNRQDITAFSWDETTGRMCFATRNDMCIHLFDFGSTALPRDHIGRWNSLKSILRIDQPIRGAPESPPSDAEMAAVEDLLEPDDLPSIRDSFFFFLPYCMLGLYSILSLYSSLRIGDIFFP</sequence>
<keyword evidence="1" id="KW-1133">Transmembrane helix</keyword>
<organism evidence="2 3">
    <name type="scientific">Armillaria novae-zelandiae</name>
    <dbReference type="NCBI Taxonomy" id="153914"/>
    <lineage>
        <taxon>Eukaryota</taxon>
        <taxon>Fungi</taxon>
        <taxon>Dikarya</taxon>
        <taxon>Basidiomycota</taxon>
        <taxon>Agaricomycotina</taxon>
        <taxon>Agaricomycetes</taxon>
        <taxon>Agaricomycetidae</taxon>
        <taxon>Agaricales</taxon>
        <taxon>Marasmiineae</taxon>
        <taxon>Physalacriaceae</taxon>
        <taxon>Armillaria</taxon>
    </lineage>
</organism>
<evidence type="ECO:0000313" key="3">
    <source>
        <dbReference type="Proteomes" id="UP001175227"/>
    </source>
</evidence>